<evidence type="ECO:0000256" key="11">
    <source>
        <dbReference type="ARBA" id="ARBA00029452"/>
    </source>
</evidence>
<gene>
    <name evidence="15" type="ORF">AFUS01_LOCUS23031</name>
</gene>
<feature type="transmembrane region" description="Helical" evidence="13">
    <location>
        <begin position="330"/>
        <end position="352"/>
    </location>
</feature>
<protein>
    <recommendedName>
        <fullName evidence="14">Major facilitator superfamily (MFS) profile domain-containing protein</fullName>
    </recommendedName>
</protein>
<accession>A0A8J2KA00</accession>
<dbReference type="FunFam" id="1.20.1250.20:FF:000218">
    <property type="entry name" value="facilitated trehalose transporter Tret1"/>
    <property type="match status" value="1"/>
</dbReference>
<keyword evidence="16" id="KW-1185">Reference proteome</keyword>
<name>A0A8J2KA00_9HEXA</name>
<feature type="transmembrane region" description="Helical" evidence="13">
    <location>
        <begin position="298"/>
        <end position="323"/>
    </location>
</feature>
<keyword evidence="6" id="KW-0762">Sugar transport</keyword>
<evidence type="ECO:0000256" key="1">
    <source>
        <dbReference type="ARBA" id="ARBA00004114"/>
    </source>
</evidence>
<comment type="similarity">
    <text evidence="11">Belongs to the PPP1R35 family.</text>
</comment>
<dbReference type="GO" id="GO:0005814">
    <property type="term" value="C:centriole"/>
    <property type="evidence" value="ECO:0007669"/>
    <property type="project" value="UniProtKB-SubCell"/>
</dbReference>
<evidence type="ECO:0000256" key="2">
    <source>
        <dbReference type="ARBA" id="ARBA00004651"/>
    </source>
</evidence>
<feature type="domain" description="Major facilitator superfamily (MFS) profile" evidence="14">
    <location>
        <begin position="1"/>
        <end position="458"/>
    </location>
</feature>
<dbReference type="Proteomes" id="UP000708208">
    <property type="component" value="Unassembled WGS sequence"/>
</dbReference>
<dbReference type="PANTHER" id="PTHR48021:SF1">
    <property type="entry name" value="GH07001P-RELATED"/>
    <property type="match status" value="1"/>
</dbReference>
<sequence length="757" mass="84352">MHERSVFIGKRAVNITESQVLVEEYNEFMELSDTQVSWISGLSPLGAFVGSILAPIPLRIFGPRGTILFLGGPIFLCAWLMIGLAPVVNLVLLARFLGGLAIGIATSCAPVYIMDTAPVHLRGPLGTLPQCFFVVGILMCFILGSFYEWRETAFTCATLTVPGIFLLLMAPESPKWYLQKRKFDQAQKSYFRLNGYSSTSLANFINLKSDTLSAKRKIFDLNQNQDEGEKTISDDLPNKIEKPSTISSVFKYYSKEPGALKASLVVFGLMAFQQLTGINGVNFYTVTIFNEALGQDAAISGHVSSIIVAGMLTAATFSSIYLIEKLGRKLLLILSVTFIGLGAFSIGTFFYMKETLEGGDVERLSWLPLVSLVIFVVAFSVGYGPVCWIIGAEILDSKIRPIDRFGSDLFYYKINIQGQCQKCRNCDCRQKALSVITNNPNTSKCSRYYSTVDLDERHSVHFCSDIVKMGPKSASACGQPRKSILCSSNHRDERRSNVQRKSEPFRKYCGGTSRFFEAPPIIQSKTKSITSAVRDYGSSSVRNFVVVPQAVQLYDENPKGDIRISREEFEKLVAHAYNNNKGSREEVIKNGRKCTELDQPKFNSVKKSVREIQVAIGNLQKIPTDIEEAVRKDPVMKQRIKSAVTKKMNIPSKSRLYQELISIEAPEAERQKSTEEILKGMKTLHPPPKPKDPEPNILSFNKPTFSRIKPKLPDPPPKPTKGVSSSINEDYQLIIGEHEFSEKDSNASVFQLPFTPQ</sequence>
<dbReference type="InterPro" id="IPR020846">
    <property type="entry name" value="MFS_dom"/>
</dbReference>
<evidence type="ECO:0000259" key="14">
    <source>
        <dbReference type="PROSITE" id="PS50850"/>
    </source>
</evidence>
<dbReference type="Pfam" id="PF15503">
    <property type="entry name" value="PPP1R35_C"/>
    <property type="match status" value="1"/>
</dbReference>
<dbReference type="EMBL" id="CAJVCH010273843">
    <property type="protein sequence ID" value="CAG7734654.1"/>
    <property type="molecule type" value="Genomic_DNA"/>
</dbReference>
<dbReference type="PANTHER" id="PTHR48021">
    <property type="match status" value="1"/>
</dbReference>
<evidence type="ECO:0000256" key="3">
    <source>
        <dbReference type="ARBA" id="ARBA00022448"/>
    </source>
</evidence>
<organism evidence="15 16">
    <name type="scientific">Allacma fusca</name>
    <dbReference type="NCBI Taxonomy" id="39272"/>
    <lineage>
        <taxon>Eukaryota</taxon>
        <taxon>Metazoa</taxon>
        <taxon>Ecdysozoa</taxon>
        <taxon>Arthropoda</taxon>
        <taxon>Hexapoda</taxon>
        <taxon>Collembola</taxon>
        <taxon>Symphypleona</taxon>
        <taxon>Sminthuridae</taxon>
        <taxon>Allacma</taxon>
    </lineage>
</organism>
<evidence type="ECO:0000256" key="8">
    <source>
        <dbReference type="ARBA" id="ARBA00022989"/>
    </source>
</evidence>
<evidence type="ECO:0000256" key="4">
    <source>
        <dbReference type="ARBA" id="ARBA00022475"/>
    </source>
</evidence>
<evidence type="ECO:0000256" key="12">
    <source>
        <dbReference type="SAM" id="MobiDB-lite"/>
    </source>
</evidence>
<evidence type="ECO:0000256" key="5">
    <source>
        <dbReference type="ARBA" id="ARBA00022490"/>
    </source>
</evidence>
<dbReference type="PROSITE" id="PS00216">
    <property type="entry name" value="SUGAR_TRANSPORT_1"/>
    <property type="match status" value="1"/>
</dbReference>
<keyword evidence="8 13" id="KW-1133">Transmembrane helix</keyword>
<dbReference type="GO" id="GO:0022857">
    <property type="term" value="F:transmembrane transporter activity"/>
    <property type="evidence" value="ECO:0007669"/>
    <property type="project" value="InterPro"/>
</dbReference>
<dbReference type="AlphaFoldDB" id="A0A8J2KA00"/>
<keyword evidence="9 13" id="KW-0472">Membrane</keyword>
<keyword evidence="5" id="KW-0963">Cytoplasm</keyword>
<dbReference type="InterPro" id="IPR029135">
    <property type="entry name" value="PPP1R35_C"/>
</dbReference>
<evidence type="ECO:0000256" key="10">
    <source>
        <dbReference type="ARBA" id="ARBA00023212"/>
    </source>
</evidence>
<proteinExistence type="inferred from homology"/>
<comment type="caution">
    <text evidence="15">The sequence shown here is derived from an EMBL/GenBank/DDBJ whole genome shotgun (WGS) entry which is preliminary data.</text>
</comment>
<evidence type="ECO:0000256" key="6">
    <source>
        <dbReference type="ARBA" id="ARBA00022597"/>
    </source>
</evidence>
<feature type="transmembrane region" description="Helical" evidence="13">
    <location>
        <begin position="68"/>
        <end position="87"/>
    </location>
</feature>
<dbReference type="InterPro" id="IPR050549">
    <property type="entry name" value="MFS_Trehalose_Transporter"/>
</dbReference>
<feature type="transmembrane region" description="Helical" evidence="13">
    <location>
        <begin position="364"/>
        <end position="390"/>
    </location>
</feature>
<dbReference type="InterPro" id="IPR005829">
    <property type="entry name" value="Sugar_transporter_CS"/>
</dbReference>
<evidence type="ECO:0000313" key="15">
    <source>
        <dbReference type="EMBL" id="CAG7734654.1"/>
    </source>
</evidence>
<evidence type="ECO:0000256" key="13">
    <source>
        <dbReference type="SAM" id="Phobius"/>
    </source>
</evidence>
<evidence type="ECO:0000256" key="9">
    <source>
        <dbReference type="ARBA" id="ARBA00023136"/>
    </source>
</evidence>
<reference evidence="15" key="1">
    <citation type="submission" date="2021-06" db="EMBL/GenBank/DDBJ databases">
        <authorList>
            <person name="Hodson N. C."/>
            <person name="Mongue J. A."/>
            <person name="Jaron S. K."/>
        </authorList>
    </citation>
    <scope>NUCLEOTIDE SEQUENCE</scope>
</reference>
<feature type="transmembrane region" description="Helical" evidence="13">
    <location>
        <begin position="125"/>
        <end position="146"/>
    </location>
</feature>
<keyword evidence="10" id="KW-0206">Cytoskeleton</keyword>
<dbReference type="Pfam" id="PF00083">
    <property type="entry name" value="Sugar_tr"/>
    <property type="match status" value="1"/>
</dbReference>
<feature type="transmembrane region" description="Helical" evidence="13">
    <location>
        <begin position="36"/>
        <end position="56"/>
    </location>
</feature>
<dbReference type="GO" id="GO:0005886">
    <property type="term" value="C:plasma membrane"/>
    <property type="evidence" value="ECO:0007669"/>
    <property type="project" value="UniProtKB-SubCell"/>
</dbReference>
<feature type="transmembrane region" description="Helical" evidence="13">
    <location>
        <begin position="258"/>
        <end position="278"/>
    </location>
</feature>
<dbReference type="InterPro" id="IPR005828">
    <property type="entry name" value="MFS_sugar_transport-like"/>
</dbReference>
<keyword evidence="7 13" id="KW-0812">Transmembrane</keyword>
<keyword evidence="3" id="KW-0813">Transport</keyword>
<feature type="transmembrane region" description="Helical" evidence="13">
    <location>
        <begin position="93"/>
        <end position="113"/>
    </location>
</feature>
<evidence type="ECO:0000313" key="16">
    <source>
        <dbReference type="Proteomes" id="UP000708208"/>
    </source>
</evidence>
<evidence type="ECO:0000256" key="7">
    <source>
        <dbReference type="ARBA" id="ARBA00022692"/>
    </source>
</evidence>
<feature type="region of interest" description="Disordered" evidence="12">
    <location>
        <begin position="682"/>
        <end position="725"/>
    </location>
</feature>
<keyword evidence="4" id="KW-1003">Cell membrane</keyword>
<comment type="subcellular location">
    <subcellularLocation>
        <location evidence="2">Cell membrane</location>
        <topology evidence="2">Multi-pass membrane protein</topology>
    </subcellularLocation>
    <subcellularLocation>
        <location evidence="1">Cytoplasm</location>
        <location evidence="1">Cytoskeleton</location>
        <location evidence="1">Microtubule organizing center</location>
        <location evidence="1">Centrosome</location>
        <location evidence="1">Centriole</location>
    </subcellularLocation>
</comment>
<dbReference type="PROSITE" id="PS50850">
    <property type="entry name" value="MFS"/>
    <property type="match status" value="1"/>
</dbReference>
<dbReference type="OrthoDB" id="6612291at2759"/>